<evidence type="ECO:0000313" key="3">
    <source>
        <dbReference type="EMBL" id="CAI3984417.1"/>
    </source>
</evidence>
<dbReference type="InterPro" id="IPR012977">
    <property type="entry name" value="SDA1_N"/>
</dbReference>
<dbReference type="EMBL" id="CAMXCT010000890">
    <property type="protein sequence ID" value="CAI3984417.1"/>
    <property type="molecule type" value="Genomic_DNA"/>
</dbReference>
<dbReference type="InterPro" id="IPR027312">
    <property type="entry name" value="Sda1"/>
</dbReference>
<reference evidence="4" key="2">
    <citation type="submission" date="2024-04" db="EMBL/GenBank/DDBJ databases">
        <authorList>
            <person name="Chen Y."/>
            <person name="Shah S."/>
            <person name="Dougan E. K."/>
            <person name="Thang M."/>
            <person name="Chan C."/>
        </authorList>
    </citation>
    <scope>NUCLEOTIDE SEQUENCE [LARGE SCALE GENOMIC DNA]</scope>
</reference>
<dbReference type="GO" id="GO:0000055">
    <property type="term" value="P:ribosomal large subunit export from nucleus"/>
    <property type="evidence" value="ECO:0007669"/>
    <property type="project" value="InterPro"/>
</dbReference>
<evidence type="ECO:0000313" key="5">
    <source>
        <dbReference type="EMBL" id="CAL4771729.1"/>
    </source>
</evidence>
<dbReference type="Proteomes" id="UP001152797">
    <property type="component" value="Unassembled WGS sequence"/>
</dbReference>
<keyword evidence="6" id="KW-1185">Reference proteome</keyword>
<feature type="compositionally biased region" description="Polar residues" evidence="1">
    <location>
        <begin position="443"/>
        <end position="454"/>
    </location>
</feature>
<dbReference type="OrthoDB" id="405937at2759"/>
<sequence>MRGGNNDVQVPYRLPYACATCGDSLSGKEKQLIALAAQRAQDAQTGYCSDYCSKNQPMGFHEIKEFQKGHIALHASLKQADVEHIGKRHANRFLSDAYCKGLVRGQVECCNLRANHIDGSIVAAERVSSCNFTVFPGHVYLQLLERLDGKEAGTNIAYVRTRKAPGSGAQHVREAVTGQAYSHRPSDSECWWLSPYEFTMHWELVPARIPHSRAEWEAASPDAWDVALTPVGEQKLLQSPLHTAAKLKPSTDYRLKVLRSCDRVYFASAAATAVLRHNWYLQRRVRPRCPHFANAPVPQRWADAADRNARLTCLYFRAWTLDLTRATSQVPHLSQLLGSNETWEDALREWLLRLPCAETKRHVGNFLSVYRVRPSAEADANSDDDGVDEPFTLCPADVAAALRTQFPAQKASSSKAANDDRAIRSESAMNTADQLWQAPARPQRSSGDSGASTPYSALDLKAMQQAARKRFNAGPAVASPEPSSVTVHPCQASAAAVRTWAAALSHAPCNPEQRAFCELVAARVETELAAGASATGSGLVASQNPTLAQPHGKLATRIAAAAENVPPKYAAVGNVASARNASHEQSLQLGNKVVNILKTAHKYATHAQPLPSFAVLLIARINAWPACANAKPVHMVSDYFGLGRLGADIGADMSLVDYSGYGRVRGGHTFFRFNPKPCPNRVDLVFGSTLFGSPVLKATKAPGLTFAVPGWLAAPRVTAFEVGLGSGGCAVQAGVVKTRGVSWWRSRRLGCEYLQATMTLLKTEKTRVPARTLAVICTELDDEDRQPFQLQRKVAETSGAGRCAEAFLGTGGGENGQGDTEGYPIGVKLWYSVSSMARLYRLLEGKLSKGLPIWKRIGFGQEAWIYSGPNGRWYVSNNKVVEQNDFQCGRGLISSLEHRNLLPVMLEEDSWQYKDQYGWNKDLQISFSIYPPPAPERLYITSPNGFQKLSGEYQLSTSHANGHPLWQRAGWGEEAYLYSGRSGKWYVVCKQLVVQRNFECNLGGLVSSHPHAGLPPDAFSGSHRGWGIRSQCGWEQDEDIRIGTHPFEAPSASLWVTSPGRGLKATGRFDLLEGQFANGFPLWRRAGLGAAMWLFSGNKGKWCISDHTAAEQYKFRCNSGFMLSEAAHVGLLPEQVPWSQEGGSSSSAVSVMTKLPAVPEVMYLISPNGQQRKAGTYQLVDTLCHGYPVWKSSDGKRLLYTGNDGRWYFGGINEVTVSDFNCASGVVCSDPHGGVLPHEIGCWQLWSEEGWLLDEGISVWLSAPKAQRQLYLVCRNGSERLAGMYALLEGQSANSLPLWKREGLGEDLYLYSGSDGKWHVGDEEVARKGFDCDLGSLCSCLHGAAMPNMLPSGAWERCRAHGRGVPDSSVAFMGRLPEYPVEISILSPAGQQCKKDRIHGVAKDLLNDPQTLAERLLQRLSKGGEPFLFRLLMLHLVARLIGRHQLQVLNLYPFLQKYLVPTQKEVTKVMAALVEASHPAVPPEEVRPVVLHIVRYFVTEAQSPEVIEIGLNTIREVCARSINILTEEELTDLCGFRKHKNKGVSMAVRSLINTYRELHPQLLHRSLRGREATVAVSRGEVQAPQFGEMQASEKIEGLELLAAKKGKHEKEVGDGMDLMSEKVLSPEDFKQLRKLRLQKSIEQPSCNKNR</sequence>
<dbReference type="GO" id="GO:0005730">
    <property type="term" value="C:nucleolus"/>
    <property type="evidence" value="ECO:0007669"/>
    <property type="project" value="TreeGrafter"/>
</dbReference>
<evidence type="ECO:0000313" key="6">
    <source>
        <dbReference type="Proteomes" id="UP001152797"/>
    </source>
</evidence>
<dbReference type="GO" id="GO:0042273">
    <property type="term" value="P:ribosomal large subunit biogenesis"/>
    <property type="evidence" value="ECO:0007669"/>
    <property type="project" value="InterPro"/>
</dbReference>
<evidence type="ECO:0000256" key="1">
    <source>
        <dbReference type="SAM" id="MobiDB-lite"/>
    </source>
</evidence>
<organism evidence="3">
    <name type="scientific">Cladocopium goreaui</name>
    <dbReference type="NCBI Taxonomy" id="2562237"/>
    <lineage>
        <taxon>Eukaryota</taxon>
        <taxon>Sar</taxon>
        <taxon>Alveolata</taxon>
        <taxon>Dinophyceae</taxon>
        <taxon>Suessiales</taxon>
        <taxon>Symbiodiniaceae</taxon>
        <taxon>Cladocopium</taxon>
    </lineage>
</organism>
<gene>
    <name evidence="3" type="ORF">C1SCF055_LOCUS11959</name>
</gene>
<feature type="region of interest" description="Disordered" evidence="1">
    <location>
        <begin position="435"/>
        <end position="454"/>
    </location>
</feature>
<reference evidence="3" key="1">
    <citation type="submission" date="2022-10" db="EMBL/GenBank/DDBJ databases">
        <authorList>
            <person name="Chen Y."/>
            <person name="Dougan E. K."/>
            <person name="Chan C."/>
            <person name="Rhodes N."/>
            <person name="Thang M."/>
        </authorList>
    </citation>
    <scope>NUCLEOTIDE SEQUENCE</scope>
</reference>
<dbReference type="Pfam" id="PF08158">
    <property type="entry name" value="SDA1_HEAT"/>
    <property type="match status" value="1"/>
</dbReference>
<dbReference type="PANTHER" id="PTHR12730">
    <property type="entry name" value="HSDA/SDA1-RELATED"/>
    <property type="match status" value="1"/>
</dbReference>
<dbReference type="EMBL" id="CAMXCT020000890">
    <property type="protein sequence ID" value="CAL1137792.1"/>
    <property type="molecule type" value="Genomic_DNA"/>
</dbReference>
<comment type="caution">
    <text evidence="3">The sequence shown here is derived from an EMBL/GenBank/DDBJ whole genome shotgun (WGS) entry which is preliminary data.</text>
</comment>
<dbReference type="PANTHER" id="PTHR12730:SF0">
    <property type="entry name" value="PROTEIN SDA1 HOMOLOG"/>
    <property type="match status" value="1"/>
</dbReference>
<evidence type="ECO:0000259" key="2">
    <source>
        <dbReference type="Pfam" id="PF08158"/>
    </source>
</evidence>
<proteinExistence type="predicted"/>
<name>A0A9P1C481_9DINO</name>
<evidence type="ECO:0000313" key="4">
    <source>
        <dbReference type="EMBL" id="CAL1137792.1"/>
    </source>
</evidence>
<dbReference type="EMBL" id="CAMXCT030000890">
    <property type="protein sequence ID" value="CAL4771729.1"/>
    <property type="molecule type" value="Genomic_DNA"/>
</dbReference>
<feature type="domain" description="SDA1 N-terminal" evidence="2">
    <location>
        <begin position="1401"/>
        <end position="1540"/>
    </location>
</feature>
<accession>A0A9P1C481</accession>
<protein>
    <submittedName>
        <fullName evidence="5">Protein SDA1 homolog (SDA1 domain-containing protein 1)</fullName>
    </submittedName>
</protein>